<keyword evidence="2" id="KW-1185">Reference proteome</keyword>
<evidence type="ECO:0000313" key="2">
    <source>
        <dbReference type="Proteomes" id="UP000190339"/>
    </source>
</evidence>
<protein>
    <submittedName>
        <fullName evidence="1">Por secretion system C-terminal sorting domain-containing protein</fullName>
    </submittedName>
</protein>
<dbReference type="EMBL" id="FUYL01000004">
    <property type="protein sequence ID" value="SKB46674.1"/>
    <property type="molecule type" value="Genomic_DNA"/>
</dbReference>
<proteinExistence type="predicted"/>
<dbReference type="AlphaFoldDB" id="A0A1T5BHB8"/>
<organism evidence="1 2">
    <name type="scientific">Maribacter arcticus</name>
    <dbReference type="NCBI Taxonomy" id="561365"/>
    <lineage>
        <taxon>Bacteria</taxon>
        <taxon>Pseudomonadati</taxon>
        <taxon>Bacteroidota</taxon>
        <taxon>Flavobacteriia</taxon>
        <taxon>Flavobacteriales</taxon>
        <taxon>Flavobacteriaceae</taxon>
        <taxon>Maribacter</taxon>
    </lineage>
</organism>
<sequence length="43" mass="4936">MHSEAYNAKQAIIETKTSGLSSGIYFISLKKDNINRFFKLIKE</sequence>
<accession>A0A1T5BHB8</accession>
<name>A0A1T5BHB8_9FLAO</name>
<dbReference type="Proteomes" id="UP000190339">
    <property type="component" value="Unassembled WGS sequence"/>
</dbReference>
<reference evidence="2" key="1">
    <citation type="submission" date="2017-02" db="EMBL/GenBank/DDBJ databases">
        <authorList>
            <person name="Varghese N."/>
            <person name="Submissions S."/>
        </authorList>
    </citation>
    <scope>NUCLEOTIDE SEQUENCE [LARGE SCALE GENOMIC DNA]</scope>
    <source>
        <strain evidence="2">DSM 23546</strain>
    </source>
</reference>
<evidence type="ECO:0000313" key="1">
    <source>
        <dbReference type="EMBL" id="SKB46674.1"/>
    </source>
</evidence>
<gene>
    <name evidence="1" type="ORF">SAMN05660866_01653</name>
</gene>